<evidence type="ECO:0000256" key="7">
    <source>
        <dbReference type="SAM" id="Phobius"/>
    </source>
</evidence>
<dbReference type="GO" id="GO:0005886">
    <property type="term" value="C:plasma membrane"/>
    <property type="evidence" value="ECO:0007669"/>
    <property type="project" value="TreeGrafter"/>
</dbReference>
<accession>A0A3B4AMZ7</accession>
<dbReference type="PRINTS" id="PR00119">
    <property type="entry name" value="CATATPASE"/>
</dbReference>
<keyword evidence="5 7" id="KW-1133">Transmembrane helix</keyword>
<evidence type="ECO:0000256" key="5">
    <source>
        <dbReference type="ARBA" id="ARBA00022989"/>
    </source>
</evidence>
<dbReference type="Proteomes" id="UP000261520">
    <property type="component" value="Unplaced"/>
</dbReference>
<evidence type="ECO:0000256" key="3">
    <source>
        <dbReference type="ARBA" id="ARBA00022723"/>
    </source>
</evidence>
<dbReference type="PANTHER" id="PTHR24092:SF198">
    <property type="entry name" value="PHOSPHOLIPID-TRANSPORTING ATPASE"/>
    <property type="match status" value="1"/>
</dbReference>
<feature type="domain" description="P-type ATPase C-terminal" evidence="8">
    <location>
        <begin position="154"/>
        <end position="379"/>
    </location>
</feature>
<dbReference type="GO" id="GO:0016887">
    <property type="term" value="F:ATP hydrolysis activity"/>
    <property type="evidence" value="ECO:0007669"/>
    <property type="project" value="InterPro"/>
</dbReference>
<dbReference type="STRING" id="409849.ENSPMGP00000018050"/>
<keyword evidence="4" id="KW-0460">Magnesium</keyword>
<proteinExistence type="predicted"/>
<dbReference type="Ensembl" id="ENSPMGT00000019256.1">
    <property type="protein sequence ID" value="ENSPMGP00000018050.1"/>
    <property type="gene ID" value="ENSPMGG00000014763.1"/>
</dbReference>
<dbReference type="GO" id="GO:0007030">
    <property type="term" value="P:Golgi organization"/>
    <property type="evidence" value="ECO:0007669"/>
    <property type="project" value="TreeGrafter"/>
</dbReference>
<dbReference type="InterPro" id="IPR001757">
    <property type="entry name" value="P_typ_ATPase"/>
</dbReference>
<dbReference type="NCBIfam" id="TIGR01494">
    <property type="entry name" value="ATPase_P-type"/>
    <property type="match status" value="1"/>
</dbReference>
<feature type="transmembrane region" description="Helical" evidence="7">
    <location>
        <begin position="218"/>
        <end position="238"/>
    </location>
</feature>
<evidence type="ECO:0000313" key="9">
    <source>
        <dbReference type="Ensembl" id="ENSPMGP00000018050.1"/>
    </source>
</evidence>
<sequence length="482" mass="54684">LKLLGLTAIEDRLQEGVPETIAMLQQAGLKVWVLTGDKKETAVNIGYACKLLDADTRLLEWHELRFAVKTTQRLAAEFVQKPEWGAALMKLASQCQSVLCCRVTPGQKADIVKLVRKHTKSITLSIGDGANDVNMIKTAHVGVGLVGVEGGQAVQNADFSLCQFRFLQRLLLVHGHWSYLRISVFLRYFLFKTCSFALVHIWFGLFNGFSSQSLYETWFIAFYTVFYTSNPILCVAFFEKDANAEDCLKYPELYLSGQKNELSSPVMMLMSLLYAVYSSLILFFIPCGVFFNTPFDFQTMSVTVAMAATFAATIEISLQTKHWTKFNIASVCVSVIMYFLCTKITHSERLFKRAQKDYYFIGMIKYILTYTNLYICNEFFLTNSSSCHIRSLSLSHHSHIDNTSEIMLIRYLFRWRSCHHCVCECASTGAADKAFIDPVVWLTALLTAWTAVLPSVTIHAFNVIRKGNDKHKVRAVNSIKYH</sequence>
<dbReference type="InterPro" id="IPR023214">
    <property type="entry name" value="HAD_sf"/>
</dbReference>
<name>A0A3B4AMZ7_9GOBI</name>
<organism evidence="9 10">
    <name type="scientific">Periophthalmus magnuspinnatus</name>
    <dbReference type="NCBI Taxonomy" id="409849"/>
    <lineage>
        <taxon>Eukaryota</taxon>
        <taxon>Metazoa</taxon>
        <taxon>Chordata</taxon>
        <taxon>Craniata</taxon>
        <taxon>Vertebrata</taxon>
        <taxon>Euteleostomi</taxon>
        <taxon>Actinopterygii</taxon>
        <taxon>Neopterygii</taxon>
        <taxon>Teleostei</taxon>
        <taxon>Neoteleostei</taxon>
        <taxon>Acanthomorphata</taxon>
        <taxon>Gobiaria</taxon>
        <taxon>Gobiiformes</taxon>
        <taxon>Gobioidei</taxon>
        <taxon>Gobiidae</taxon>
        <taxon>Oxudercinae</taxon>
        <taxon>Periophthalmus</taxon>
    </lineage>
</organism>
<evidence type="ECO:0000256" key="4">
    <source>
        <dbReference type="ARBA" id="ARBA00022842"/>
    </source>
</evidence>
<evidence type="ECO:0000256" key="2">
    <source>
        <dbReference type="ARBA" id="ARBA00022692"/>
    </source>
</evidence>
<comment type="subcellular location">
    <subcellularLocation>
        <location evidence="1">Membrane</location>
        <topology evidence="1">Multi-pass membrane protein</topology>
    </subcellularLocation>
</comment>
<protein>
    <recommendedName>
        <fullName evidence="8">P-type ATPase C-terminal domain-containing protein</fullName>
    </recommendedName>
</protein>
<evidence type="ECO:0000256" key="1">
    <source>
        <dbReference type="ARBA" id="ARBA00004141"/>
    </source>
</evidence>
<feature type="transmembrane region" description="Helical" evidence="7">
    <location>
        <begin position="439"/>
        <end position="464"/>
    </location>
</feature>
<dbReference type="Gene3D" id="3.40.50.1000">
    <property type="entry name" value="HAD superfamily/HAD-like"/>
    <property type="match status" value="1"/>
</dbReference>
<dbReference type="GO" id="GO:0140326">
    <property type="term" value="F:ATPase-coupled intramembrane lipid transporter activity"/>
    <property type="evidence" value="ECO:0007669"/>
    <property type="project" value="TreeGrafter"/>
</dbReference>
<reference evidence="9" key="1">
    <citation type="submission" date="2025-08" db="UniProtKB">
        <authorList>
            <consortium name="Ensembl"/>
        </authorList>
    </citation>
    <scope>IDENTIFICATION</scope>
</reference>
<evidence type="ECO:0000256" key="6">
    <source>
        <dbReference type="ARBA" id="ARBA00023136"/>
    </source>
</evidence>
<dbReference type="PANTHER" id="PTHR24092">
    <property type="entry name" value="PROBABLE PHOSPHOLIPID-TRANSPORTING ATPASE"/>
    <property type="match status" value="1"/>
</dbReference>
<feature type="transmembrane region" description="Helical" evidence="7">
    <location>
        <begin position="358"/>
        <end position="375"/>
    </location>
</feature>
<keyword evidence="3" id="KW-0479">Metal-binding</keyword>
<evidence type="ECO:0000259" key="8">
    <source>
        <dbReference type="Pfam" id="PF16212"/>
    </source>
</evidence>
<dbReference type="AlphaFoldDB" id="A0A3B4AMZ7"/>
<dbReference type="InterPro" id="IPR032630">
    <property type="entry name" value="P_typ_ATPase_c"/>
</dbReference>
<dbReference type="GO" id="GO:0046872">
    <property type="term" value="F:metal ion binding"/>
    <property type="evidence" value="ECO:0007669"/>
    <property type="project" value="UniProtKB-KW"/>
</dbReference>
<keyword evidence="10" id="KW-1185">Reference proteome</keyword>
<dbReference type="SUPFAM" id="SSF56784">
    <property type="entry name" value="HAD-like"/>
    <property type="match status" value="1"/>
</dbReference>
<keyword evidence="2 7" id="KW-0812">Transmembrane</keyword>
<keyword evidence="6 7" id="KW-0472">Membrane</keyword>
<feature type="transmembrane region" description="Helical" evidence="7">
    <location>
        <begin position="266"/>
        <end position="291"/>
    </location>
</feature>
<dbReference type="SUPFAM" id="SSF81665">
    <property type="entry name" value="Calcium ATPase, transmembrane domain M"/>
    <property type="match status" value="1"/>
</dbReference>
<dbReference type="GO" id="GO:0005802">
    <property type="term" value="C:trans-Golgi network"/>
    <property type="evidence" value="ECO:0007669"/>
    <property type="project" value="TreeGrafter"/>
</dbReference>
<feature type="transmembrane region" description="Helical" evidence="7">
    <location>
        <begin position="185"/>
        <end position="206"/>
    </location>
</feature>
<reference evidence="9" key="2">
    <citation type="submission" date="2025-09" db="UniProtKB">
        <authorList>
            <consortium name="Ensembl"/>
        </authorList>
    </citation>
    <scope>IDENTIFICATION</scope>
</reference>
<evidence type="ECO:0000313" key="10">
    <source>
        <dbReference type="Proteomes" id="UP000261520"/>
    </source>
</evidence>
<dbReference type="GO" id="GO:0005524">
    <property type="term" value="F:ATP binding"/>
    <property type="evidence" value="ECO:0007669"/>
    <property type="project" value="InterPro"/>
</dbReference>
<dbReference type="Pfam" id="PF16212">
    <property type="entry name" value="PhoLip_ATPase_C"/>
    <property type="match status" value="1"/>
</dbReference>
<dbReference type="InterPro" id="IPR036412">
    <property type="entry name" value="HAD-like_sf"/>
</dbReference>
<dbReference type="GO" id="GO:0045332">
    <property type="term" value="P:phospholipid translocation"/>
    <property type="evidence" value="ECO:0007669"/>
    <property type="project" value="TreeGrafter"/>
</dbReference>
<dbReference type="InterPro" id="IPR023298">
    <property type="entry name" value="ATPase_P-typ_TM_dom_sf"/>
</dbReference>